<feature type="domain" description="Bacterial bifunctional deaminase-reductase C-terminal" evidence="4">
    <location>
        <begin position="23"/>
        <end position="213"/>
    </location>
</feature>
<organism evidence="5 6">
    <name type="scientific">Actinocorallia longicatena</name>
    <dbReference type="NCBI Taxonomy" id="111803"/>
    <lineage>
        <taxon>Bacteria</taxon>
        <taxon>Bacillati</taxon>
        <taxon>Actinomycetota</taxon>
        <taxon>Actinomycetes</taxon>
        <taxon>Streptosporangiales</taxon>
        <taxon>Thermomonosporaceae</taxon>
        <taxon>Actinocorallia</taxon>
    </lineage>
</organism>
<dbReference type="InterPro" id="IPR050765">
    <property type="entry name" value="Riboflavin_Biosynth_HTPR"/>
</dbReference>
<evidence type="ECO:0000256" key="1">
    <source>
        <dbReference type="ARBA" id="ARBA00005104"/>
    </source>
</evidence>
<dbReference type="InterPro" id="IPR024072">
    <property type="entry name" value="DHFR-like_dom_sf"/>
</dbReference>
<dbReference type="InterPro" id="IPR002734">
    <property type="entry name" value="RibDG_C"/>
</dbReference>
<dbReference type="SUPFAM" id="SSF53597">
    <property type="entry name" value="Dihydrofolate reductase-like"/>
    <property type="match status" value="1"/>
</dbReference>
<evidence type="ECO:0000256" key="2">
    <source>
        <dbReference type="ARBA" id="ARBA00022857"/>
    </source>
</evidence>
<comment type="pathway">
    <text evidence="1">Cofactor biosynthesis; riboflavin biosynthesis.</text>
</comment>
<accession>A0ABP6QB59</accession>
<gene>
    <name evidence="5" type="ORF">GCM10010468_39560</name>
</gene>
<dbReference type="PANTHER" id="PTHR38011:SF7">
    <property type="entry name" value="2,5-DIAMINO-6-RIBOSYLAMINO-4(3H)-PYRIMIDINONE 5'-PHOSPHATE REDUCTASE"/>
    <property type="match status" value="1"/>
</dbReference>
<name>A0ABP6QB59_9ACTN</name>
<protein>
    <submittedName>
        <fullName evidence="5">Pyrimidine reductase family protein</fullName>
    </submittedName>
</protein>
<evidence type="ECO:0000313" key="5">
    <source>
        <dbReference type="EMBL" id="GAA3217071.1"/>
    </source>
</evidence>
<dbReference type="Pfam" id="PF01872">
    <property type="entry name" value="RibD_C"/>
    <property type="match status" value="1"/>
</dbReference>
<dbReference type="PANTHER" id="PTHR38011">
    <property type="entry name" value="DIHYDROFOLATE REDUCTASE FAMILY PROTEIN (AFU_ORTHOLOGUE AFUA_8G06820)"/>
    <property type="match status" value="1"/>
</dbReference>
<keyword evidence="3" id="KW-0560">Oxidoreductase</keyword>
<dbReference type="RefSeq" id="WP_344830249.1">
    <property type="nucleotide sequence ID" value="NZ_BAAAUV010000009.1"/>
</dbReference>
<proteinExistence type="predicted"/>
<dbReference type="Proteomes" id="UP001501237">
    <property type="component" value="Unassembled WGS sequence"/>
</dbReference>
<comment type="caution">
    <text evidence="5">The sequence shown here is derived from an EMBL/GenBank/DDBJ whole genome shotgun (WGS) entry which is preliminary data.</text>
</comment>
<keyword evidence="6" id="KW-1185">Reference proteome</keyword>
<dbReference type="EMBL" id="BAAAUV010000009">
    <property type="protein sequence ID" value="GAA3217071.1"/>
    <property type="molecule type" value="Genomic_DNA"/>
</dbReference>
<keyword evidence="2" id="KW-0521">NADP</keyword>
<evidence type="ECO:0000259" key="4">
    <source>
        <dbReference type="Pfam" id="PF01872"/>
    </source>
</evidence>
<dbReference type="Gene3D" id="3.40.430.10">
    <property type="entry name" value="Dihydrofolate Reductase, subunit A"/>
    <property type="match status" value="1"/>
</dbReference>
<evidence type="ECO:0000256" key="3">
    <source>
        <dbReference type="ARBA" id="ARBA00023002"/>
    </source>
</evidence>
<reference evidence="6" key="1">
    <citation type="journal article" date="2019" name="Int. J. Syst. Evol. Microbiol.">
        <title>The Global Catalogue of Microorganisms (GCM) 10K type strain sequencing project: providing services to taxonomists for standard genome sequencing and annotation.</title>
        <authorList>
            <consortium name="The Broad Institute Genomics Platform"/>
            <consortium name="The Broad Institute Genome Sequencing Center for Infectious Disease"/>
            <person name="Wu L."/>
            <person name="Ma J."/>
        </authorList>
    </citation>
    <scope>NUCLEOTIDE SEQUENCE [LARGE SCALE GENOMIC DNA]</scope>
    <source>
        <strain evidence="6">JCM 9377</strain>
    </source>
</reference>
<evidence type="ECO:0000313" key="6">
    <source>
        <dbReference type="Proteomes" id="UP001501237"/>
    </source>
</evidence>
<sequence>MRRLLPDPKDKIDPYDEYRIDGPWLRVGMVLSLDGSVTDEHGWSDGLGGKADLRIFRTLRALADGIMIGAATVRTGRIGPAKLTAALRAKRGGDPAPIIVVSRSLDLDWDAPLFQDESTIVVTSDFARPPAHAKVVMAGDGDLDLAYAVETLHKDHGLYHLLCEGGPVLATSLLRANLVDELCLNLAPTLLGSPHHTRLLGDLPRQDLTLTAAYTDEDVLFLRYRPAPRP</sequence>